<dbReference type="Proteomes" id="UP000885362">
    <property type="component" value="Unassembled WGS sequence"/>
</dbReference>
<name>A0A6C8Y6B2_SALDZ</name>
<dbReference type="EMBL" id="RSHK01000103">
    <property type="protein sequence ID" value="MIE73198.1"/>
    <property type="molecule type" value="Genomic_DNA"/>
</dbReference>
<gene>
    <name evidence="1" type="ORF">EL06_28570</name>
</gene>
<evidence type="ECO:0000313" key="1">
    <source>
        <dbReference type="EMBL" id="MIE73198.1"/>
    </source>
</evidence>
<organism evidence="1">
    <name type="scientific">Salmonella diarizonae</name>
    <dbReference type="NCBI Taxonomy" id="59204"/>
    <lineage>
        <taxon>Bacteria</taxon>
        <taxon>Pseudomonadati</taxon>
        <taxon>Pseudomonadota</taxon>
        <taxon>Gammaproteobacteria</taxon>
        <taxon>Enterobacterales</taxon>
        <taxon>Enterobacteriaceae</taxon>
        <taxon>Salmonella</taxon>
    </lineage>
</organism>
<comment type="caution">
    <text evidence="1">The sequence shown here is derived from an EMBL/GenBank/DDBJ whole genome shotgun (WGS) entry which is preliminary data.</text>
</comment>
<proteinExistence type="predicted"/>
<accession>A0A6C8Y6B2</accession>
<protein>
    <submittedName>
        <fullName evidence="1">Uncharacterized protein</fullName>
    </submittedName>
</protein>
<sequence>MFHRKGIRPVHNSPGGQEINMKTITDIKNEAHAVLFNFQTGKYTREDVYEAAVNLVLSYNNLVENSSCSEDEIEDVAGLLMLLKHISK</sequence>
<reference evidence="1" key="1">
    <citation type="submission" date="2018-08" db="EMBL/GenBank/DDBJ databases">
        <authorList>
            <consortium name="GenomeTrakr network: Whole genome sequencing for foodborne pathogen traceback"/>
        </authorList>
    </citation>
    <scope>NUCLEOTIDE SEQUENCE [LARGE SCALE GENOMIC DNA]</scope>
    <source>
        <strain evidence="1">FMA0132</strain>
    </source>
</reference>
<dbReference type="AlphaFoldDB" id="A0A6C8Y6B2"/>